<evidence type="ECO:0000256" key="1">
    <source>
        <dbReference type="ARBA" id="ARBA00004138"/>
    </source>
</evidence>
<dbReference type="GO" id="GO:0036064">
    <property type="term" value="C:ciliary basal body"/>
    <property type="evidence" value="ECO:0007669"/>
    <property type="project" value="TreeGrafter"/>
</dbReference>
<evidence type="ECO:0000256" key="4">
    <source>
        <dbReference type="ARBA" id="ARBA00023054"/>
    </source>
</evidence>
<feature type="coiled-coil region" evidence="7">
    <location>
        <begin position="143"/>
        <end position="195"/>
    </location>
</feature>
<name>A0A836CFU2_9STRA</name>
<dbReference type="AlphaFoldDB" id="A0A836CFU2"/>
<dbReference type="PANTHER" id="PTHR31954">
    <property type="entry name" value="CILIA- AND FLAGELLA-ASSOCIATED PROTEIN 157"/>
    <property type="match status" value="1"/>
</dbReference>
<keyword evidence="4 7" id="KW-0175">Coiled coil</keyword>
<comment type="caution">
    <text evidence="9">The sequence shown here is derived from an EMBL/GenBank/DDBJ whole genome shotgun (WGS) entry which is preliminary data.</text>
</comment>
<evidence type="ECO:0000256" key="6">
    <source>
        <dbReference type="ARBA" id="ARBA00023273"/>
    </source>
</evidence>
<evidence type="ECO:0000256" key="3">
    <source>
        <dbReference type="ARBA" id="ARBA00014087"/>
    </source>
</evidence>
<dbReference type="EMBL" id="JAFCMP010000146">
    <property type="protein sequence ID" value="KAG5184945.1"/>
    <property type="molecule type" value="Genomic_DNA"/>
</dbReference>
<evidence type="ECO:0000256" key="5">
    <source>
        <dbReference type="ARBA" id="ARBA00023069"/>
    </source>
</evidence>
<evidence type="ECO:0000256" key="8">
    <source>
        <dbReference type="SAM" id="MobiDB-lite"/>
    </source>
</evidence>
<evidence type="ECO:0000256" key="2">
    <source>
        <dbReference type="ARBA" id="ARBA00010841"/>
    </source>
</evidence>
<keyword evidence="10" id="KW-1185">Reference proteome</keyword>
<evidence type="ECO:0000313" key="10">
    <source>
        <dbReference type="Proteomes" id="UP000664859"/>
    </source>
</evidence>
<dbReference type="GO" id="GO:0008017">
    <property type="term" value="F:microtubule binding"/>
    <property type="evidence" value="ECO:0007669"/>
    <property type="project" value="TreeGrafter"/>
</dbReference>
<keyword evidence="6" id="KW-0966">Cell projection</keyword>
<reference evidence="9" key="1">
    <citation type="submission" date="2021-02" db="EMBL/GenBank/DDBJ databases">
        <title>First Annotated Genome of the Yellow-green Alga Tribonema minus.</title>
        <authorList>
            <person name="Mahan K.M."/>
        </authorList>
    </citation>
    <scope>NUCLEOTIDE SEQUENCE</scope>
    <source>
        <strain evidence="9">UTEX B ZZ1240</strain>
    </source>
</reference>
<evidence type="ECO:0000256" key="7">
    <source>
        <dbReference type="SAM" id="Coils"/>
    </source>
</evidence>
<comment type="similarity">
    <text evidence="2">Belongs to the CFAP157 family.</text>
</comment>
<comment type="subcellular location">
    <subcellularLocation>
        <location evidence="1">Cell projection</location>
        <location evidence="1">Cilium</location>
    </subcellularLocation>
</comment>
<feature type="region of interest" description="Disordered" evidence="8">
    <location>
        <begin position="1"/>
        <end position="27"/>
    </location>
</feature>
<dbReference type="InterPro" id="IPR038844">
    <property type="entry name" value="CFAP157"/>
</dbReference>
<dbReference type="Proteomes" id="UP000664859">
    <property type="component" value="Unassembled WGS sequence"/>
</dbReference>
<protein>
    <recommendedName>
        <fullName evidence="3">Cilia- and flagella-associated protein 157</fullName>
    </recommendedName>
</protein>
<feature type="compositionally biased region" description="Basic residues" evidence="8">
    <location>
        <begin position="1"/>
        <end position="11"/>
    </location>
</feature>
<proteinExistence type="inferred from homology"/>
<accession>A0A836CFU2</accession>
<gene>
    <name evidence="9" type="ORF">JKP88DRAFT_313517</name>
</gene>
<keyword evidence="5" id="KW-0969">Cilium</keyword>
<organism evidence="9 10">
    <name type="scientific">Tribonema minus</name>
    <dbReference type="NCBI Taxonomy" id="303371"/>
    <lineage>
        <taxon>Eukaryota</taxon>
        <taxon>Sar</taxon>
        <taxon>Stramenopiles</taxon>
        <taxon>Ochrophyta</taxon>
        <taxon>PX clade</taxon>
        <taxon>Xanthophyceae</taxon>
        <taxon>Tribonematales</taxon>
        <taxon>Tribonemataceae</taxon>
        <taxon>Tribonema</taxon>
    </lineage>
</organism>
<evidence type="ECO:0000313" key="9">
    <source>
        <dbReference type="EMBL" id="KAG5184945.1"/>
    </source>
</evidence>
<feature type="coiled-coil region" evidence="7">
    <location>
        <begin position="76"/>
        <end position="110"/>
    </location>
</feature>
<sequence>MSASKSKKRPKTGQAPEADADQTESQRNEKLYQHVVRCMLASQLETVCARRTQYLARLEELQVKVEEAAQGRSDIVAKLQEKVARNYDDIAVLEAKIEEEHVARQAEERRLQDVIAVIEAARTSERTRCEARRLELEATLTDLKGFLANKSTLESEIETLQRQLDECDSRHAAEKRELQERLEEAAEARRQDTLERISAARQAVVQQLGQQLGAQAMARVQENKRLATELHFQCMEVDRLSSVCSTLVHDNQSALSEMQLLAAEAETLARASTQLQASIRDMHSQLEQLSERPHAQSHAEGTYSACGSVVYGRDVQDSLADNGSAVSALPIGSSAAAAAGAALVEATYQQLALLSRDDRPQALQLLRRLRTADAATVTAEASAADLRANIEAEAQRRERLHHIRSGLMRLARSIAFGAPQSEVQSSWPLRQLVVPTTADADSEHGRSVALSLLEALVKCGNGTTAVNLPAISGSPDFGAQQVCNGAAAELELRRQQTGIPSWDEGLAGAIQQARHQKGSGRSVGTQSLTYRELQEQARDTMPGQRGSHSGDACACCSIRAKQHAAACKAHQRNVAAHAKGGYRGLSMTILTSESAASVRKLMQSPFPPRPGAKARARARNSKSAFVSQRGTSLAGTSIAEQSIGWSLESASIATQKVTLA</sequence>
<dbReference type="PANTHER" id="PTHR31954:SF1">
    <property type="entry name" value="CILIA- AND FLAGELLA-ASSOCIATED PROTEIN 157"/>
    <property type="match status" value="1"/>
</dbReference>